<dbReference type="AlphaFoldDB" id="A0A0E0MEP7"/>
<evidence type="ECO:0000256" key="1">
    <source>
        <dbReference type="SAM" id="Coils"/>
    </source>
</evidence>
<dbReference type="Proteomes" id="UP000026962">
    <property type="component" value="Chromosome 11"/>
</dbReference>
<name>A0A0E0MEP7_ORYPU</name>
<dbReference type="HOGENOM" id="CLU_2642332_0_0_1"/>
<sequence length="77" mass="8727">MSSTAVAFGCINHNYPMYYSHLRTKDDELGRKGLEMEGLARSLKEAKAENKRLQAELDKGSEAKAEIERLRAVLKEE</sequence>
<reference evidence="2" key="1">
    <citation type="submission" date="2015-04" db="UniProtKB">
        <authorList>
            <consortium name="EnsemblPlants"/>
        </authorList>
    </citation>
    <scope>IDENTIFICATION</scope>
</reference>
<keyword evidence="3" id="KW-1185">Reference proteome</keyword>
<accession>A0A0E0MEP7</accession>
<feature type="coiled-coil region" evidence="1">
    <location>
        <begin position="36"/>
        <end position="70"/>
    </location>
</feature>
<dbReference type="EnsemblPlants" id="OPUNC11G09100.1">
    <property type="protein sequence ID" value="OPUNC11G09100.1"/>
    <property type="gene ID" value="OPUNC11G09100"/>
</dbReference>
<organism evidence="2">
    <name type="scientific">Oryza punctata</name>
    <name type="common">Red rice</name>
    <dbReference type="NCBI Taxonomy" id="4537"/>
    <lineage>
        <taxon>Eukaryota</taxon>
        <taxon>Viridiplantae</taxon>
        <taxon>Streptophyta</taxon>
        <taxon>Embryophyta</taxon>
        <taxon>Tracheophyta</taxon>
        <taxon>Spermatophyta</taxon>
        <taxon>Magnoliopsida</taxon>
        <taxon>Liliopsida</taxon>
        <taxon>Poales</taxon>
        <taxon>Poaceae</taxon>
        <taxon>BOP clade</taxon>
        <taxon>Oryzoideae</taxon>
        <taxon>Oryzeae</taxon>
        <taxon>Oryzinae</taxon>
        <taxon>Oryza</taxon>
    </lineage>
</organism>
<evidence type="ECO:0000313" key="2">
    <source>
        <dbReference type="EnsemblPlants" id="OPUNC11G09100.1"/>
    </source>
</evidence>
<keyword evidence="1" id="KW-0175">Coiled coil</keyword>
<dbReference type="Gramene" id="OPUNC11G09100.1">
    <property type="protein sequence ID" value="OPUNC11G09100.1"/>
    <property type="gene ID" value="OPUNC11G09100"/>
</dbReference>
<reference evidence="2" key="2">
    <citation type="submission" date="2018-05" db="EMBL/GenBank/DDBJ databases">
        <title>OpunRS2 (Oryza punctata Reference Sequence Version 2).</title>
        <authorList>
            <person name="Zhang J."/>
            <person name="Kudrna D."/>
            <person name="Lee S."/>
            <person name="Talag J."/>
            <person name="Welchert J."/>
            <person name="Wing R.A."/>
        </authorList>
    </citation>
    <scope>NUCLEOTIDE SEQUENCE [LARGE SCALE GENOMIC DNA]</scope>
</reference>
<protein>
    <submittedName>
        <fullName evidence="2">Uncharacterized protein</fullName>
    </submittedName>
</protein>
<proteinExistence type="predicted"/>
<evidence type="ECO:0000313" key="3">
    <source>
        <dbReference type="Proteomes" id="UP000026962"/>
    </source>
</evidence>